<keyword evidence="3" id="KW-1185">Reference proteome</keyword>
<accession>A0ABR8DD16</accession>
<sequence length="262" mass="30451">MPSLVTETITTINRDSGLSHNQMAYRLALMMEKYPPQASIQPNPVLDTKERDNIITEMRNTLSLSQNAQTTEEYRRSLKDKYLQEYRQKFSLVQAEKTPLNNSTRVDKLVAERKKTFLEKMLQSKGRNLPLVNRQQPTPVESEQNQTAKKSLIPALMNIIVTRGIDTNDGRVYEGNFYRLHLLMRQGMQRLNVWRKSDNQSAFSAYKVDGKEEYKVIHNNLSPQETQKLINFNIKQREQQSQPQPQPQPEQNNQSLDGPEMD</sequence>
<feature type="compositionally biased region" description="Low complexity" evidence="1">
    <location>
        <begin position="239"/>
        <end position="255"/>
    </location>
</feature>
<evidence type="ECO:0000256" key="1">
    <source>
        <dbReference type="SAM" id="MobiDB-lite"/>
    </source>
</evidence>
<proteinExistence type="predicted"/>
<gene>
    <name evidence="2" type="ORF">H6G83_31100</name>
</gene>
<organism evidence="2 3">
    <name type="scientific">Anabaena azotica FACHB-119</name>
    <dbReference type="NCBI Taxonomy" id="947527"/>
    <lineage>
        <taxon>Bacteria</taxon>
        <taxon>Bacillati</taxon>
        <taxon>Cyanobacteriota</taxon>
        <taxon>Cyanophyceae</taxon>
        <taxon>Nostocales</taxon>
        <taxon>Nostocaceae</taxon>
        <taxon>Anabaena</taxon>
        <taxon>Anabaena azotica</taxon>
    </lineage>
</organism>
<feature type="region of interest" description="Disordered" evidence="1">
    <location>
        <begin position="234"/>
        <end position="262"/>
    </location>
</feature>
<dbReference type="RefSeq" id="WP_190479374.1">
    <property type="nucleotide sequence ID" value="NZ_JACJSG010000066.1"/>
</dbReference>
<evidence type="ECO:0000313" key="2">
    <source>
        <dbReference type="EMBL" id="MBD2504999.1"/>
    </source>
</evidence>
<dbReference type="EMBL" id="JACJSG010000066">
    <property type="protein sequence ID" value="MBD2504999.1"/>
    <property type="molecule type" value="Genomic_DNA"/>
</dbReference>
<evidence type="ECO:0000313" key="3">
    <source>
        <dbReference type="Proteomes" id="UP000661112"/>
    </source>
</evidence>
<comment type="caution">
    <text evidence="2">The sequence shown here is derived from an EMBL/GenBank/DDBJ whole genome shotgun (WGS) entry which is preliminary data.</text>
</comment>
<reference evidence="2 3" key="1">
    <citation type="journal article" date="2020" name="ISME J.">
        <title>Comparative genomics reveals insights into cyanobacterial evolution and habitat adaptation.</title>
        <authorList>
            <person name="Chen M.Y."/>
            <person name="Teng W.K."/>
            <person name="Zhao L."/>
            <person name="Hu C.X."/>
            <person name="Zhou Y.K."/>
            <person name="Han B.P."/>
            <person name="Song L.R."/>
            <person name="Shu W.S."/>
        </authorList>
    </citation>
    <scope>NUCLEOTIDE SEQUENCE [LARGE SCALE GENOMIC DNA]</scope>
    <source>
        <strain evidence="2 3">FACHB-119</strain>
    </source>
</reference>
<dbReference type="Proteomes" id="UP000661112">
    <property type="component" value="Unassembled WGS sequence"/>
</dbReference>
<name>A0ABR8DD16_9NOST</name>
<protein>
    <submittedName>
        <fullName evidence="2">Uncharacterized protein</fullName>
    </submittedName>
</protein>